<dbReference type="PANTHER" id="PTHR30481:SF4">
    <property type="entry name" value="SITE-SPECIFIC DNA-METHYLTRANSFERASE (ADENINE-SPECIFIC)"/>
    <property type="match status" value="1"/>
</dbReference>
<dbReference type="EMBL" id="UFTJ01000005">
    <property type="protein sequence ID" value="SUV53113.1"/>
    <property type="molecule type" value="Genomic_DNA"/>
</dbReference>
<dbReference type="EC" id="2.1.1.72" evidence="4"/>
<dbReference type="GO" id="GO:0009007">
    <property type="term" value="F:site-specific DNA-methyltransferase (adenine-specific) activity"/>
    <property type="evidence" value="ECO:0007669"/>
    <property type="project" value="UniProtKB-EC"/>
</dbReference>
<keyword evidence="2 4" id="KW-0808">Transferase</keyword>
<evidence type="ECO:0000256" key="3">
    <source>
        <dbReference type="ARBA" id="ARBA00022691"/>
    </source>
</evidence>
<dbReference type="PIRSF" id="PIRSF000398">
    <property type="entry name" value="M_m6A_EcoRV"/>
    <property type="match status" value="1"/>
</dbReference>
<dbReference type="GO" id="GO:0009307">
    <property type="term" value="P:DNA restriction-modification system"/>
    <property type="evidence" value="ECO:0007669"/>
    <property type="project" value="InterPro"/>
</dbReference>
<accession>A0A380ZUX7</accession>
<proteinExistence type="predicted"/>
<evidence type="ECO:0000256" key="1">
    <source>
        <dbReference type="ARBA" id="ARBA00022603"/>
    </source>
</evidence>
<dbReference type="AlphaFoldDB" id="A0A380ZUX7"/>
<name>A0A380ZUX7_9FLAO</name>
<dbReference type="InterPro" id="IPR012327">
    <property type="entry name" value="MeTrfase_D12"/>
</dbReference>
<dbReference type="GO" id="GO:0043565">
    <property type="term" value="F:sequence-specific DNA binding"/>
    <property type="evidence" value="ECO:0007669"/>
    <property type="project" value="TreeGrafter"/>
</dbReference>
<evidence type="ECO:0000313" key="5">
    <source>
        <dbReference type="Proteomes" id="UP000255515"/>
    </source>
</evidence>
<dbReference type="PANTHER" id="PTHR30481">
    <property type="entry name" value="DNA ADENINE METHYLASE"/>
    <property type="match status" value="1"/>
</dbReference>
<keyword evidence="1 4" id="KW-0489">Methyltransferase</keyword>
<dbReference type="SUPFAM" id="SSF53335">
    <property type="entry name" value="S-adenosyl-L-methionine-dependent methyltransferases"/>
    <property type="match status" value="1"/>
</dbReference>
<dbReference type="PRINTS" id="PR00505">
    <property type="entry name" value="D12N6MTFRASE"/>
</dbReference>
<evidence type="ECO:0000256" key="2">
    <source>
        <dbReference type="ARBA" id="ARBA00022679"/>
    </source>
</evidence>
<evidence type="ECO:0000313" key="4">
    <source>
        <dbReference type="EMBL" id="SUV53113.1"/>
    </source>
</evidence>
<dbReference type="Pfam" id="PF02086">
    <property type="entry name" value="MethyltransfD12"/>
    <property type="match status" value="1"/>
</dbReference>
<dbReference type="GO" id="GO:1904047">
    <property type="term" value="F:S-adenosyl-L-methionine binding"/>
    <property type="evidence" value="ECO:0007669"/>
    <property type="project" value="TreeGrafter"/>
</dbReference>
<dbReference type="Proteomes" id="UP000255515">
    <property type="component" value="Unassembled WGS sequence"/>
</dbReference>
<sequence length="264" mass="30627">MKIEVWQRTPISYYGGKQTMLKYILPLIPEHKIYTEAFFGGGAVFWAKESAKTEIINDFNANVYNFYHILKTDFNALKTLIENTIISRESYKAALLAYHSPYVFSNVQRAWAFWYATNFGFSNQVGNIRICTTPKYINGLKNKIERFTDHYSMRLQNTQIENDDACKIISLKDSEEAFHYVDPPYVGANQGHYGGYTQEHFDELLETLSKCKGKFLLSSYHNEALTELVKKHGWYQKEIHLHLGSSQTKGKKRVEVLTTNYPID</sequence>
<gene>
    <name evidence="4" type="primary">dpnM_2</name>
    <name evidence="4" type="ORF">NCTC11661_02260</name>
</gene>
<reference evidence="4 5" key="1">
    <citation type="submission" date="2018-06" db="EMBL/GenBank/DDBJ databases">
        <authorList>
            <consortium name="Pathogen Informatics"/>
            <person name="Doyle S."/>
        </authorList>
    </citation>
    <scope>NUCLEOTIDE SEQUENCE [LARGE SCALE GENOMIC DNA]</scope>
    <source>
        <strain evidence="4 5">NCTC11661</strain>
    </source>
</reference>
<organism evidence="4 5">
    <name type="scientific">Bergeyella zoohelcum</name>
    <dbReference type="NCBI Taxonomy" id="1015"/>
    <lineage>
        <taxon>Bacteria</taxon>
        <taxon>Pseudomonadati</taxon>
        <taxon>Bacteroidota</taxon>
        <taxon>Flavobacteriia</taxon>
        <taxon>Flavobacteriales</taxon>
        <taxon>Weeksellaceae</taxon>
        <taxon>Bergeyella</taxon>
    </lineage>
</organism>
<dbReference type="RefSeq" id="WP_002688585.1">
    <property type="nucleotide sequence ID" value="NZ_UFTJ01000005.1"/>
</dbReference>
<dbReference type="GO" id="GO:0032259">
    <property type="term" value="P:methylation"/>
    <property type="evidence" value="ECO:0007669"/>
    <property type="project" value="UniProtKB-KW"/>
</dbReference>
<dbReference type="Gene3D" id="3.40.50.150">
    <property type="entry name" value="Vaccinia Virus protein VP39"/>
    <property type="match status" value="2"/>
</dbReference>
<dbReference type="InterPro" id="IPR029063">
    <property type="entry name" value="SAM-dependent_MTases_sf"/>
</dbReference>
<dbReference type="InterPro" id="IPR012263">
    <property type="entry name" value="M_m6A_EcoRV"/>
</dbReference>
<protein>
    <submittedName>
        <fullName evidence="4">Modification methylase DpnIIA</fullName>
        <ecNumber evidence="4">2.1.1.72</ecNumber>
    </submittedName>
</protein>
<dbReference type="GO" id="GO:0006298">
    <property type="term" value="P:mismatch repair"/>
    <property type="evidence" value="ECO:0007669"/>
    <property type="project" value="TreeGrafter"/>
</dbReference>
<keyword evidence="3" id="KW-0949">S-adenosyl-L-methionine</keyword>